<organism evidence="1 2">
    <name type="scientific">Arctium lappa</name>
    <name type="common">Greater burdock</name>
    <name type="synonym">Lappa major</name>
    <dbReference type="NCBI Taxonomy" id="4217"/>
    <lineage>
        <taxon>Eukaryota</taxon>
        <taxon>Viridiplantae</taxon>
        <taxon>Streptophyta</taxon>
        <taxon>Embryophyta</taxon>
        <taxon>Tracheophyta</taxon>
        <taxon>Spermatophyta</taxon>
        <taxon>Magnoliopsida</taxon>
        <taxon>eudicotyledons</taxon>
        <taxon>Gunneridae</taxon>
        <taxon>Pentapetalae</taxon>
        <taxon>asterids</taxon>
        <taxon>campanulids</taxon>
        <taxon>Asterales</taxon>
        <taxon>Asteraceae</taxon>
        <taxon>Carduoideae</taxon>
        <taxon>Cardueae</taxon>
        <taxon>Arctiinae</taxon>
        <taxon>Arctium</taxon>
    </lineage>
</organism>
<gene>
    <name evidence="1" type="ORF">L6452_23481</name>
</gene>
<reference evidence="2" key="1">
    <citation type="journal article" date="2022" name="Mol. Ecol. Resour.">
        <title>The genomes of chicory, endive, great burdock and yacon provide insights into Asteraceae palaeo-polyploidization history and plant inulin production.</title>
        <authorList>
            <person name="Fan W."/>
            <person name="Wang S."/>
            <person name="Wang H."/>
            <person name="Wang A."/>
            <person name="Jiang F."/>
            <person name="Liu H."/>
            <person name="Zhao H."/>
            <person name="Xu D."/>
            <person name="Zhang Y."/>
        </authorList>
    </citation>
    <scope>NUCLEOTIDE SEQUENCE [LARGE SCALE GENOMIC DNA]</scope>
    <source>
        <strain evidence="2">cv. Niubang</strain>
    </source>
</reference>
<accession>A0ACB9B171</accession>
<sequence length="149" mass="16178">MTAAAAIQAPRTHSLPVTVRHRRANVMENEIHIRRKSFTFERDVMTTSASASSSSDGRRFLVTALKSPIEEPNSDSNADDPDLPFTSQGDLNFLLKLGAGSFMAAAAIKYGSILVPEITRPNITQALIMISTPVLVSILILIKESRVGQ</sequence>
<keyword evidence="2" id="KW-1185">Reference proteome</keyword>
<protein>
    <submittedName>
        <fullName evidence="1">Uncharacterized protein</fullName>
    </submittedName>
</protein>
<evidence type="ECO:0000313" key="1">
    <source>
        <dbReference type="EMBL" id="KAI3716264.1"/>
    </source>
</evidence>
<dbReference type="EMBL" id="CM042053">
    <property type="protein sequence ID" value="KAI3716264.1"/>
    <property type="molecule type" value="Genomic_DNA"/>
</dbReference>
<name>A0ACB9B171_ARCLA</name>
<evidence type="ECO:0000313" key="2">
    <source>
        <dbReference type="Proteomes" id="UP001055879"/>
    </source>
</evidence>
<reference evidence="1 2" key="2">
    <citation type="journal article" date="2022" name="Mol. Ecol. Resour.">
        <title>The genomes of chicory, endive, great burdock and yacon provide insights into Asteraceae paleo-polyploidization history and plant inulin production.</title>
        <authorList>
            <person name="Fan W."/>
            <person name="Wang S."/>
            <person name="Wang H."/>
            <person name="Wang A."/>
            <person name="Jiang F."/>
            <person name="Liu H."/>
            <person name="Zhao H."/>
            <person name="Xu D."/>
            <person name="Zhang Y."/>
        </authorList>
    </citation>
    <scope>NUCLEOTIDE SEQUENCE [LARGE SCALE GENOMIC DNA]</scope>
    <source>
        <strain evidence="2">cv. Niubang</strain>
    </source>
</reference>
<proteinExistence type="predicted"/>
<comment type="caution">
    <text evidence="1">The sequence shown here is derived from an EMBL/GenBank/DDBJ whole genome shotgun (WGS) entry which is preliminary data.</text>
</comment>
<dbReference type="Proteomes" id="UP001055879">
    <property type="component" value="Linkage Group LG07"/>
</dbReference>